<dbReference type="PANTHER" id="PTHR30157">
    <property type="entry name" value="FERRIC REDUCTASE, NADPH-DEPENDENT"/>
    <property type="match status" value="1"/>
</dbReference>
<name>A0A1R3WKB4_9RHOB</name>
<dbReference type="PROSITE" id="PS51384">
    <property type="entry name" value="FAD_FR"/>
    <property type="match status" value="1"/>
</dbReference>
<dbReference type="Gene3D" id="2.40.30.10">
    <property type="entry name" value="Translation factors"/>
    <property type="match status" value="1"/>
</dbReference>
<feature type="domain" description="FAD-binding FR-type" evidence="2">
    <location>
        <begin position="105"/>
        <end position="226"/>
    </location>
</feature>
<dbReference type="InterPro" id="IPR017927">
    <property type="entry name" value="FAD-bd_FR_type"/>
</dbReference>
<evidence type="ECO:0000313" key="4">
    <source>
        <dbReference type="Proteomes" id="UP000186997"/>
    </source>
</evidence>
<evidence type="ECO:0000259" key="2">
    <source>
        <dbReference type="PROSITE" id="PS51384"/>
    </source>
</evidence>
<dbReference type="Proteomes" id="UP000186997">
    <property type="component" value="Unassembled WGS sequence"/>
</dbReference>
<keyword evidence="4" id="KW-1185">Reference proteome</keyword>
<evidence type="ECO:0000256" key="1">
    <source>
        <dbReference type="ARBA" id="ARBA00035644"/>
    </source>
</evidence>
<comment type="similarity">
    <text evidence="1">Belongs to the SIP oxidoreductase family.</text>
</comment>
<protein>
    <submittedName>
        <fullName evidence="3">NADPH-dependent ferric siderophore reductase, contains FAD-binding and SIP domains</fullName>
    </submittedName>
</protein>
<proteinExistence type="inferred from homology"/>
<evidence type="ECO:0000313" key="3">
    <source>
        <dbReference type="EMBL" id="SIT77724.1"/>
    </source>
</evidence>
<reference evidence="4" key="1">
    <citation type="submission" date="2017-01" db="EMBL/GenBank/DDBJ databases">
        <authorList>
            <person name="Varghese N."/>
            <person name="Submissions S."/>
        </authorList>
    </citation>
    <scope>NUCLEOTIDE SEQUENCE [LARGE SCALE GENOMIC DNA]</scope>
    <source>
        <strain evidence="4">DSM 29591</strain>
    </source>
</reference>
<sequence>MIEVYSEFSGLSFNALKGMILHEAQSHGLKVCEDSDANLRIQTTLGEFGIADVKPGKIRLHVASQEPNQLYALRDSVLEHITHYAPDVVKAITWSDADKTGMIAPNFQFATVLSSARLCATFTRIRMRLSKPQLFSDQAIHFRFLFPQNNTNPPQWPTLAPNGSTKWPQGADALHRPVYTIRKLDEDIATVDIFHHDGGRTWEWSKTVNTGDQVALFGPGGSGVLDTNDVILAADETGFPAMARMIDALPDGHTARALLLTHTGQTDYPMPTPKGTTIAWATPATFQKQIEALLRDRAPAFLWIGSNATQIQKLRHSPTIMAMNTTSKRLAVFWTGSPRSK</sequence>
<dbReference type="CDD" id="cd06193">
    <property type="entry name" value="siderophore_interacting"/>
    <property type="match status" value="1"/>
</dbReference>
<dbReference type="Pfam" id="PF08021">
    <property type="entry name" value="FAD_binding_9"/>
    <property type="match status" value="1"/>
</dbReference>
<dbReference type="InterPro" id="IPR039374">
    <property type="entry name" value="SIP_fam"/>
</dbReference>
<dbReference type="InterPro" id="IPR013113">
    <property type="entry name" value="SIP_FAD-bd"/>
</dbReference>
<dbReference type="Pfam" id="PF04954">
    <property type="entry name" value="SIP"/>
    <property type="match status" value="1"/>
</dbReference>
<dbReference type="STRING" id="287098.SAMN05421665_0629"/>
<dbReference type="EMBL" id="FTPR01000001">
    <property type="protein sequence ID" value="SIT77724.1"/>
    <property type="molecule type" value="Genomic_DNA"/>
</dbReference>
<organism evidence="3 4">
    <name type="scientific">Yoonia rosea</name>
    <dbReference type="NCBI Taxonomy" id="287098"/>
    <lineage>
        <taxon>Bacteria</taxon>
        <taxon>Pseudomonadati</taxon>
        <taxon>Pseudomonadota</taxon>
        <taxon>Alphaproteobacteria</taxon>
        <taxon>Rhodobacterales</taxon>
        <taxon>Paracoccaceae</taxon>
        <taxon>Yoonia</taxon>
    </lineage>
</organism>
<dbReference type="GO" id="GO:0016491">
    <property type="term" value="F:oxidoreductase activity"/>
    <property type="evidence" value="ECO:0007669"/>
    <property type="project" value="InterPro"/>
</dbReference>
<dbReference type="PANTHER" id="PTHR30157:SF0">
    <property type="entry name" value="NADPH-DEPENDENT FERRIC-CHELATE REDUCTASE"/>
    <property type="match status" value="1"/>
</dbReference>
<gene>
    <name evidence="3" type="ORF">SAMN05421665_0629</name>
</gene>
<dbReference type="InterPro" id="IPR007037">
    <property type="entry name" value="SIP_rossman_dom"/>
</dbReference>
<dbReference type="Gene3D" id="3.40.50.80">
    <property type="entry name" value="Nucleotide-binding domain of ferredoxin-NADP reductase (FNR) module"/>
    <property type="match status" value="1"/>
</dbReference>
<dbReference type="AlphaFoldDB" id="A0A1R3WKB4"/>
<dbReference type="InterPro" id="IPR039261">
    <property type="entry name" value="FNR_nucleotide-bd"/>
</dbReference>
<accession>A0A1R3WKB4</accession>